<sequence>MRFAISTMIAMLVLATGIAGLALPQTNEMALTPRAEQIGDRGTDEPCFDEEDD</sequence>
<evidence type="ECO:0000256" key="2">
    <source>
        <dbReference type="SAM" id="SignalP"/>
    </source>
</evidence>
<evidence type="ECO:0000313" key="3">
    <source>
        <dbReference type="EMBL" id="RDW68642.1"/>
    </source>
</evidence>
<evidence type="ECO:0000313" key="4">
    <source>
        <dbReference type="Proteomes" id="UP000256328"/>
    </source>
</evidence>
<comment type="caution">
    <text evidence="3">The sequence shown here is derived from an EMBL/GenBank/DDBJ whole genome shotgun (WGS) entry which is preliminary data.</text>
</comment>
<feature type="signal peptide" evidence="2">
    <location>
        <begin position="1"/>
        <end position="15"/>
    </location>
</feature>
<keyword evidence="2" id="KW-0732">Signal</keyword>
<name>A0A3D8R3L5_9HELO</name>
<accession>A0A3D8R3L5</accession>
<feature type="chain" id="PRO_5017770328" evidence="2">
    <location>
        <begin position="16"/>
        <end position="53"/>
    </location>
</feature>
<proteinExistence type="predicted"/>
<keyword evidence="4" id="KW-1185">Reference proteome</keyword>
<organism evidence="3 4">
    <name type="scientific">Coleophoma crateriformis</name>
    <dbReference type="NCBI Taxonomy" id="565419"/>
    <lineage>
        <taxon>Eukaryota</taxon>
        <taxon>Fungi</taxon>
        <taxon>Dikarya</taxon>
        <taxon>Ascomycota</taxon>
        <taxon>Pezizomycotina</taxon>
        <taxon>Leotiomycetes</taxon>
        <taxon>Helotiales</taxon>
        <taxon>Dermateaceae</taxon>
        <taxon>Coleophoma</taxon>
    </lineage>
</organism>
<dbReference type="OrthoDB" id="3560261at2759"/>
<reference evidence="3 4" key="1">
    <citation type="journal article" date="2018" name="IMA Fungus">
        <title>IMA Genome-F 9: Draft genome sequence of Annulohypoxylon stygium, Aspergillus mulundensis, Berkeleyomyces basicola (syn. Thielaviopsis basicola), Ceratocystis smalleyi, two Cercospora beticola strains, Coleophoma cylindrospora, Fusarium fracticaudum, Phialophora cf. hyalina, and Morchella septimelata.</title>
        <authorList>
            <person name="Wingfield B.D."/>
            <person name="Bills G.F."/>
            <person name="Dong Y."/>
            <person name="Huang W."/>
            <person name="Nel W.J."/>
            <person name="Swalarsk-Parry B.S."/>
            <person name="Vaghefi N."/>
            <person name="Wilken P.M."/>
            <person name="An Z."/>
            <person name="de Beer Z.W."/>
            <person name="De Vos L."/>
            <person name="Chen L."/>
            <person name="Duong T.A."/>
            <person name="Gao Y."/>
            <person name="Hammerbacher A."/>
            <person name="Kikkert J.R."/>
            <person name="Li Y."/>
            <person name="Li H."/>
            <person name="Li K."/>
            <person name="Li Q."/>
            <person name="Liu X."/>
            <person name="Ma X."/>
            <person name="Naidoo K."/>
            <person name="Pethybridge S.J."/>
            <person name="Sun J."/>
            <person name="Steenkamp E.T."/>
            <person name="van der Nest M.A."/>
            <person name="van Wyk S."/>
            <person name="Wingfield M.J."/>
            <person name="Xiong C."/>
            <person name="Yue Q."/>
            <person name="Zhang X."/>
        </authorList>
    </citation>
    <scope>NUCLEOTIDE SEQUENCE [LARGE SCALE GENOMIC DNA]</scope>
    <source>
        <strain evidence="3 4">BP5796</strain>
    </source>
</reference>
<dbReference type="Proteomes" id="UP000256328">
    <property type="component" value="Unassembled WGS sequence"/>
</dbReference>
<dbReference type="AlphaFoldDB" id="A0A3D8R3L5"/>
<protein>
    <submittedName>
        <fullName evidence="3">Uncharacterized protein</fullName>
    </submittedName>
</protein>
<evidence type="ECO:0000256" key="1">
    <source>
        <dbReference type="SAM" id="MobiDB-lite"/>
    </source>
</evidence>
<dbReference type="EMBL" id="PDLN01000013">
    <property type="protein sequence ID" value="RDW68642.1"/>
    <property type="molecule type" value="Genomic_DNA"/>
</dbReference>
<gene>
    <name evidence="3" type="ORF">BP5796_09299</name>
</gene>
<feature type="region of interest" description="Disordered" evidence="1">
    <location>
        <begin position="32"/>
        <end position="53"/>
    </location>
</feature>